<dbReference type="AlphaFoldDB" id="A0A564ZKL2"/>
<dbReference type="Gene3D" id="1.10.10.60">
    <property type="entry name" value="Homeodomain-like"/>
    <property type="match status" value="1"/>
</dbReference>
<reference evidence="2 3" key="1">
    <citation type="submission" date="2019-07" db="EMBL/GenBank/DDBJ databases">
        <authorList>
            <person name="Cremers G."/>
        </authorList>
    </citation>
    <scope>NUCLEOTIDE SEQUENCE [LARGE SCALE GENOMIC DNA]</scope>
</reference>
<evidence type="ECO:0000313" key="3">
    <source>
        <dbReference type="Proteomes" id="UP000334340"/>
    </source>
</evidence>
<dbReference type="SUPFAM" id="SSF55781">
    <property type="entry name" value="GAF domain-like"/>
    <property type="match status" value="1"/>
</dbReference>
<proteinExistence type="predicted"/>
<dbReference type="InterPro" id="IPR029016">
    <property type="entry name" value="GAF-like_dom_sf"/>
</dbReference>
<organism evidence="2 3">
    <name type="scientific">Candidatus Methylomirabilis lanthanidiphila</name>
    <dbReference type="NCBI Taxonomy" id="2211376"/>
    <lineage>
        <taxon>Bacteria</taxon>
        <taxon>Candidatus Methylomirabilota</taxon>
        <taxon>Candidatus Methylomirabilia</taxon>
        <taxon>Candidatus Methylomirabilales</taxon>
        <taxon>Candidatus Methylomirabilaceae</taxon>
        <taxon>Candidatus Methylomirabilis</taxon>
    </lineage>
</organism>
<dbReference type="InterPro" id="IPR003018">
    <property type="entry name" value="GAF"/>
</dbReference>
<dbReference type="Proteomes" id="UP000334340">
    <property type="component" value="Unassembled WGS sequence"/>
</dbReference>
<name>A0A564ZKL2_9BACT</name>
<accession>A0A564ZKL2</accession>
<evidence type="ECO:0000259" key="1">
    <source>
        <dbReference type="SMART" id="SM00065"/>
    </source>
</evidence>
<feature type="domain" description="GAF" evidence="1">
    <location>
        <begin position="43"/>
        <end position="192"/>
    </location>
</feature>
<dbReference type="PRINTS" id="PR01590">
    <property type="entry name" value="HTHFIS"/>
</dbReference>
<dbReference type="InterPro" id="IPR002197">
    <property type="entry name" value="HTH_Fis"/>
</dbReference>
<dbReference type="SMART" id="SM00065">
    <property type="entry name" value="GAF"/>
    <property type="match status" value="1"/>
</dbReference>
<dbReference type="Pfam" id="PF13185">
    <property type="entry name" value="GAF_2"/>
    <property type="match status" value="1"/>
</dbReference>
<keyword evidence="3" id="KW-1185">Reference proteome</keyword>
<dbReference type="EMBL" id="CABIKM010000022">
    <property type="protein sequence ID" value="VUZ85088.1"/>
    <property type="molecule type" value="Genomic_DNA"/>
</dbReference>
<dbReference type="SUPFAM" id="SSF46689">
    <property type="entry name" value="Homeodomain-like"/>
    <property type="match status" value="1"/>
</dbReference>
<dbReference type="Gene3D" id="3.30.450.40">
    <property type="match status" value="1"/>
</dbReference>
<evidence type="ECO:0000313" key="2">
    <source>
        <dbReference type="EMBL" id="VUZ85088.1"/>
    </source>
</evidence>
<protein>
    <submittedName>
        <fullName evidence="2">Nitrogen fixation protein VnfA</fullName>
    </submittedName>
</protein>
<dbReference type="InterPro" id="IPR009057">
    <property type="entry name" value="Homeodomain-like_sf"/>
</dbReference>
<sequence>MLAPNLNTMAGMTVQKEQERHDPKTIRFSALYEAAKILSDQIDLARGLHDVLRLLDACMGMTTSTVCLYDPQRCELTIEAAVGLTDEEQRRGRYRLGEGIVGKVMQSGLPIVVPDIGGQPHVLNKTRACDPQGTVFICLPIKVYGKILGVLSAGGPARDTRASVDADVQVLTIMASLIGHAVWLRREQTHNLHTLDTWKGLRDLERELVMRALKENRGVQARAAARLGITPRQLAYKMHKYRIIKEFRIEG</sequence>
<gene>
    <name evidence="2" type="primary">vnfA</name>
    <name evidence="2" type="ORF">MELA_01464</name>
</gene>
<dbReference type="Pfam" id="PF02954">
    <property type="entry name" value="HTH_8"/>
    <property type="match status" value="1"/>
</dbReference>
<dbReference type="GO" id="GO:0043565">
    <property type="term" value="F:sequence-specific DNA binding"/>
    <property type="evidence" value="ECO:0007669"/>
    <property type="project" value="InterPro"/>
</dbReference>